<dbReference type="HOGENOM" id="CLU_131306_0_0_2"/>
<dbReference type="PANTHER" id="PTHR38816:SF1">
    <property type="entry name" value="EXOSOME SUBUNIT"/>
    <property type="match status" value="1"/>
</dbReference>
<dbReference type="PANTHER" id="PTHR38816">
    <property type="entry name" value="EXOSOME SUBUNIT, DUF54 FAMILY-RELATED"/>
    <property type="match status" value="1"/>
</dbReference>
<keyword evidence="2" id="KW-1185">Reference proteome</keyword>
<dbReference type="Proteomes" id="UP000009231">
    <property type="component" value="Chromosome"/>
</dbReference>
<dbReference type="Pfam" id="PF01877">
    <property type="entry name" value="RNA_binding"/>
    <property type="match status" value="1"/>
</dbReference>
<evidence type="ECO:0000313" key="1">
    <source>
        <dbReference type="EMBL" id="AEG17495.1"/>
    </source>
</evidence>
<dbReference type="EMBL" id="CP002772">
    <property type="protein sequence ID" value="AEG17495.1"/>
    <property type="molecule type" value="Genomic_DNA"/>
</dbReference>
<dbReference type="eggNOG" id="arCOG01042">
    <property type="taxonomic scope" value="Archaea"/>
</dbReference>
<reference evidence="1 2" key="1">
    <citation type="journal article" date="2014" name="Int. J. Syst. Evol. Microbiol.">
        <title>Methanobacterium paludis sp. nov. and a novel strain of Methanobacterium lacus isolated from northern peatlands.</title>
        <authorList>
            <person name="Cadillo-Quiroz H."/>
            <person name="Brauer S.L."/>
            <person name="Goodson N."/>
            <person name="Yavitt J.B."/>
            <person name="Zinder S.H."/>
        </authorList>
    </citation>
    <scope>NUCLEOTIDE SEQUENCE [LARGE SCALE GENOMIC DNA]</scope>
    <source>
        <strain evidence="2">DSM 25820 / JCM 18151 / SWAN1</strain>
    </source>
</reference>
<dbReference type="InterPro" id="IPR022803">
    <property type="entry name" value="Ribosomal_uL5_dom_sf"/>
</dbReference>
<dbReference type="GeneID" id="10667942"/>
<dbReference type="InterPro" id="IPR002739">
    <property type="entry name" value="PAB1135-like"/>
</dbReference>
<accession>F6D473</accession>
<evidence type="ECO:0008006" key="3">
    <source>
        <dbReference type="Google" id="ProtNLM"/>
    </source>
</evidence>
<protein>
    <recommendedName>
        <fullName evidence="3">Exosome subunit</fullName>
    </recommendedName>
</protein>
<name>F6D473_METPW</name>
<dbReference type="Gene3D" id="3.30.1440.10">
    <property type="match status" value="1"/>
</dbReference>
<dbReference type="OrthoDB" id="10874at2157"/>
<dbReference type="NCBIfam" id="NF011141">
    <property type="entry name" value="PRK14555.1-1"/>
    <property type="match status" value="1"/>
</dbReference>
<evidence type="ECO:0000313" key="2">
    <source>
        <dbReference type="Proteomes" id="UP000009231"/>
    </source>
</evidence>
<dbReference type="AlphaFoldDB" id="F6D473"/>
<sequence length="140" mass="16375">MIHNISYRAFVYGTENQEKVESAIKTLFPTSSPQSEFTEGYFKNPVLILHDKITKKRELRDFVKNLDKLKDPDKKRIVNQLENKMDHKGNLFLRFDKQRAYLEDLKVVEHGDSIHVKIKIAAYPAKKEVALKIAREIFGE</sequence>
<dbReference type="KEGG" id="mew:MSWAN_0455"/>
<organism evidence="1 2">
    <name type="scientific">Methanobacterium paludis (strain DSM 25820 / JCM 18151 / SWAN1)</name>
    <dbReference type="NCBI Taxonomy" id="868131"/>
    <lineage>
        <taxon>Archaea</taxon>
        <taxon>Methanobacteriati</taxon>
        <taxon>Methanobacteriota</taxon>
        <taxon>Methanomada group</taxon>
        <taxon>Methanobacteria</taxon>
        <taxon>Methanobacteriales</taxon>
        <taxon>Methanobacteriaceae</taxon>
        <taxon>Methanobacterium</taxon>
    </lineage>
</organism>
<dbReference type="STRING" id="868131.MSWAN_0455"/>
<dbReference type="SUPFAM" id="SSF55282">
    <property type="entry name" value="RL5-like"/>
    <property type="match status" value="1"/>
</dbReference>
<gene>
    <name evidence="1" type="ordered locus">MSWAN_0455</name>
</gene>
<proteinExistence type="predicted"/>
<dbReference type="RefSeq" id="WP_013824997.1">
    <property type="nucleotide sequence ID" value="NC_015574.1"/>
</dbReference>